<dbReference type="PATRIC" id="fig|452652.3.peg.1280"/>
<dbReference type="InterPro" id="IPR007278">
    <property type="entry name" value="DUF397"/>
</dbReference>
<dbReference type="KEGG" id="ksk:KSE_12830"/>
<name>E4N7D3_KITSK</name>
<dbReference type="eggNOG" id="ENOG50320VX">
    <property type="taxonomic scope" value="Bacteria"/>
</dbReference>
<dbReference type="Pfam" id="PF04149">
    <property type="entry name" value="DUF397"/>
    <property type="match status" value="1"/>
</dbReference>
<dbReference type="AlphaFoldDB" id="E4N7D3"/>
<sequence length="82" mass="8930">MGRTDEHYNGMPAAAIQSPHPAQKAVKSQGLGECVMMQRLPDGRVAVFHQKDATGPALVFTRAEVDAWLDGAKKEEFDHLLG</sequence>
<evidence type="ECO:0000313" key="3">
    <source>
        <dbReference type="EMBL" id="BAJ27114.1"/>
    </source>
</evidence>
<dbReference type="HOGENOM" id="CLU_131550_1_0_11"/>
<organism evidence="3 4">
    <name type="scientific">Kitasatospora setae (strain ATCC 33774 / DSM 43861 / JCM 3304 / KCC A-0304 / NBRC 14216 / KM-6054)</name>
    <name type="common">Streptomyces setae</name>
    <dbReference type="NCBI Taxonomy" id="452652"/>
    <lineage>
        <taxon>Bacteria</taxon>
        <taxon>Bacillati</taxon>
        <taxon>Actinomycetota</taxon>
        <taxon>Actinomycetes</taxon>
        <taxon>Kitasatosporales</taxon>
        <taxon>Streptomycetaceae</taxon>
        <taxon>Kitasatospora</taxon>
    </lineage>
</organism>
<feature type="domain" description="DUF397" evidence="2">
    <location>
        <begin position="24"/>
        <end position="73"/>
    </location>
</feature>
<evidence type="ECO:0000256" key="1">
    <source>
        <dbReference type="SAM" id="MobiDB-lite"/>
    </source>
</evidence>
<feature type="region of interest" description="Disordered" evidence="1">
    <location>
        <begin position="1"/>
        <end position="22"/>
    </location>
</feature>
<dbReference type="STRING" id="452652.KSE_12830"/>
<gene>
    <name evidence="3" type="ordered locus">KSE_12830</name>
</gene>
<dbReference type="RefSeq" id="WP_014134432.1">
    <property type="nucleotide sequence ID" value="NC_016109.1"/>
</dbReference>
<accession>E4N7D3</accession>
<reference evidence="3 4" key="1">
    <citation type="journal article" date="2010" name="DNA Res.">
        <title>Genome sequence of Kitasatospora setae NBRC 14216T: an evolutionary snapshot of the family Streptomycetaceae.</title>
        <authorList>
            <person name="Ichikawa N."/>
            <person name="Oguchi A."/>
            <person name="Ikeda H."/>
            <person name="Ishikawa J."/>
            <person name="Kitani S."/>
            <person name="Watanabe Y."/>
            <person name="Nakamura S."/>
            <person name="Katano Y."/>
            <person name="Kishi E."/>
            <person name="Sasagawa M."/>
            <person name="Ankai A."/>
            <person name="Fukui S."/>
            <person name="Hashimoto Y."/>
            <person name="Kamata S."/>
            <person name="Otoguro M."/>
            <person name="Tanikawa S."/>
            <person name="Nihira T."/>
            <person name="Horinouchi S."/>
            <person name="Ohnishi Y."/>
            <person name="Hayakawa M."/>
            <person name="Kuzuyama T."/>
            <person name="Arisawa A."/>
            <person name="Nomoto F."/>
            <person name="Miura H."/>
            <person name="Takahashi Y."/>
            <person name="Fujita N."/>
        </authorList>
    </citation>
    <scope>NUCLEOTIDE SEQUENCE [LARGE SCALE GENOMIC DNA]</scope>
    <source>
        <strain evidence="4">ATCC 33774 / DSM 43861 / JCM 3304 / KCC A-0304 / NBRC 14216 / KM-6054</strain>
    </source>
</reference>
<evidence type="ECO:0000259" key="2">
    <source>
        <dbReference type="Pfam" id="PF04149"/>
    </source>
</evidence>
<evidence type="ECO:0000313" key="4">
    <source>
        <dbReference type="Proteomes" id="UP000007076"/>
    </source>
</evidence>
<keyword evidence="4" id="KW-1185">Reference proteome</keyword>
<proteinExistence type="predicted"/>
<dbReference type="EMBL" id="AP010968">
    <property type="protein sequence ID" value="BAJ27114.1"/>
    <property type="molecule type" value="Genomic_DNA"/>
</dbReference>
<dbReference type="Proteomes" id="UP000007076">
    <property type="component" value="Chromosome"/>
</dbReference>
<protein>
    <recommendedName>
        <fullName evidence="2">DUF397 domain-containing protein</fullName>
    </recommendedName>
</protein>